<dbReference type="InterPro" id="IPR027417">
    <property type="entry name" value="P-loop_NTPase"/>
</dbReference>
<proteinExistence type="predicted"/>
<feature type="domain" description="OLD protein-like TOPRIM" evidence="2">
    <location>
        <begin position="381"/>
        <end position="449"/>
    </location>
</feature>
<dbReference type="InterPro" id="IPR051396">
    <property type="entry name" value="Bact_Antivir_Def_Nuclease"/>
</dbReference>
<dbReference type="AlphaFoldDB" id="A0A8T3VWT1"/>
<gene>
    <name evidence="3" type="ORF">E7Z75_07205</name>
</gene>
<dbReference type="Pfam" id="PF20469">
    <property type="entry name" value="OLD-like_TOPRIM"/>
    <property type="match status" value="1"/>
</dbReference>
<evidence type="ECO:0000313" key="3">
    <source>
        <dbReference type="EMBL" id="MBE6512908.1"/>
    </source>
</evidence>
<feature type="domain" description="Endonuclease GajA/Old nuclease/RecF-like AAA" evidence="1">
    <location>
        <begin position="1"/>
        <end position="336"/>
    </location>
</feature>
<organism evidence="3 4">
    <name type="scientific">Methanobrevibacter olleyae</name>
    <dbReference type="NCBI Taxonomy" id="294671"/>
    <lineage>
        <taxon>Archaea</taxon>
        <taxon>Methanobacteriati</taxon>
        <taxon>Methanobacteriota</taxon>
        <taxon>Methanomada group</taxon>
        <taxon>Methanobacteria</taxon>
        <taxon>Methanobacteriales</taxon>
        <taxon>Methanobacteriaceae</taxon>
        <taxon>Methanobrevibacter</taxon>
    </lineage>
</organism>
<comment type="caution">
    <text evidence="3">The sequence shown here is derived from an EMBL/GenBank/DDBJ whole genome shotgun (WGS) entry which is preliminary data.</text>
</comment>
<dbReference type="SUPFAM" id="SSF52540">
    <property type="entry name" value="P-loop containing nucleoside triphosphate hydrolases"/>
    <property type="match status" value="1"/>
</dbReference>
<dbReference type="PANTHER" id="PTHR43581">
    <property type="entry name" value="ATP/GTP PHOSPHATASE"/>
    <property type="match status" value="1"/>
</dbReference>
<dbReference type="CDD" id="cd00267">
    <property type="entry name" value="ABC_ATPase"/>
    <property type="match status" value="1"/>
</dbReference>
<dbReference type="EMBL" id="SUTG01000036">
    <property type="protein sequence ID" value="MBE6512908.1"/>
    <property type="molecule type" value="Genomic_DNA"/>
</dbReference>
<name>A0A8T3VWT1_METOL</name>
<evidence type="ECO:0000259" key="2">
    <source>
        <dbReference type="Pfam" id="PF20469"/>
    </source>
</evidence>
<sequence>MLKSIKIKNFRSLKNFNMEFNSGLNVIIGENDAGKTSLIDSLKILFSKKKIDMNDFNEIENPVTIELEDNDYTYFMESKVSEDTVINTFKIKPSIEKSNQIKGELESEEFNSLDEDEQKLILKKYCTTFNTTYRSNSKVETLKENIIKELEKEEFTEVKSLNYPISFLGSREFENIDSFFENTFFKELKEEIWDYKIEGKTINQHIDDYIDNFKEEQLNNENAQELNTQLKEFLPDFKEINPIVTSEPKLNLKINVELLNTNNQQMLLEKMGDGTNRRTTLAIFKHKKDKNDLVYVFDEVETHLHIKAQLDVLRLLKDLSKIGKQIIITTHSPFLINQVKLDEIKLISLDADRGSQIFELDSTTQTQITLANLGIMNIDLFFTSKLLIVEGESELKFIPIMYEKLYGYPITQNFLKIVKADGIKDIPNFIRIIKNSFSKTDIFALMDNDADEETKERLNKWIENGMIENSNIFVIGQKEFEDTFPNDVLALALSKYISDECGYEVNIDVKEIQKIRKSKKFSKSLGDIFYNMTYRGFSKPTFAQYLAFYAEEKDIDEKFIRLFKLISD</sequence>
<evidence type="ECO:0000313" key="4">
    <source>
        <dbReference type="Proteomes" id="UP000732619"/>
    </source>
</evidence>
<dbReference type="Proteomes" id="UP000732619">
    <property type="component" value="Unassembled WGS sequence"/>
</dbReference>
<dbReference type="Pfam" id="PF13175">
    <property type="entry name" value="AAA_15"/>
    <property type="match status" value="1"/>
</dbReference>
<dbReference type="PANTHER" id="PTHR43581:SF4">
    <property type="entry name" value="ATP_GTP PHOSPHATASE"/>
    <property type="match status" value="1"/>
</dbReference>
<dbReference type="InterPro" id="IPR034139">
    <property type="entry name" value="TOPRIM_OLD"/>
</dbReference>
<dbReference type="InterPro" id="IPR041685">
    <property type="entry name" value="AAA_GajA/Old/RecF-like"/>
</dbReference>
<accession>A0A8T3VWT1</accession>
<evidence type="ECO:0000259" key="1">
    <source>
        <dbReference type="Pfam" id="PF13175"/>
    </source>
</evidence>
<dbReference type="Gene3D" id="3.40.50.300">
    <property type="entry name" value="P-loop containing nucleotide triphosphate hydrolases"/>
    <property type="match status" value="1"/>
</dbReference>
<protein>
    <submittedName>
        <fullName evidence="3">DUF2813 domain-containing protein</fullName>
    </submittedName>
</protein>
<reference evidence="3" key="1">
    <citation type="submission" date="2019-04" db="EMBL/GenBank/DDBJ databases">
        <title>Evolution of Biomass-Degrading Anaerobic Consortia Revealed by Metagenomics.</title>
        <authorList>
            <person name="Peng X."/>
        </authorList>
    </citation>
    <scope>NUCLEOTIDE SEQUENCE</scope>
    <source>
        <strain evidence="3">SIG14</strain>
    </source>
</reference>